<feature type="transmembrane region" description="Helical" evidence="1">
    <location>
        <begin position="21"/>
        <end position="41"/>
    </location>
</feature>
<dbReference type="EMBL" id="LXSL01000029">
    <property type="protein sequence ID" value="OAM26497.1"/>
    <property type="molecule type" value="Genomic_DNA"/>
</dbReference>
<keyword evidence="1" id="KW-1133">Transmembrane helix</keyword>
<comment type="caution">
    <text evidence="2">The sequence shown here is derived from an EMBL/GenBank/DDBJ whole genome shotgun (WGS) entry which is preliminary data.</text>
</comment>
<evidence type="ECO:0000313" key="3">
    <source>
        <dbReference type="Proteomes" id="UP000077885"/>
    </source>
</evidence>
<reference evidence="3" key="1">
    <citation type="submission" date="2016-05" db="EMBL/GenBank/DDBJ databases">
        <title>Draft genome of Corynebacterium afermentans subsp. afermentans LCDC 88199T.</title>
        <authorList>
            <person name="Bernier A.-M."/>
            <person name="Bernard K."/>
        </authorList>
    </citation>
    <scope>NUCLEOTIDE SEQUENCE [LARGE SCALE GENOMIC DNA]</scope>
    <source>
        <strain evidence="3">NML02-A-017</strain>
    </source>
</reference>
<evidence type="ECO:0000256" key="1">
    <source>
        <dbReference type="SAM" id="Phobius"/>
    </source>
</evidence>
<feature type="transmembrane region" description="Helical" evidence="1">
    <location>
        <begin position="47"/>
        <end position="66"/>
    </location>
</feature>
<keyword evidence="1" id="KW-0812">Transmembrane</keyword>
<organism evidence="2 3">
    <name type="scientific">Eikenella longinqua</name>
    <dbReference type="NCBI Taxonomy" id="1795827"/>
    <lineage>
        <taxon>Bacteria</taxon>
        <taxon>Pseudomonadati</taxon>
        <taxon>Pseudomonadota</taxon>
        <taxon>Betaproteobacteria</taxon>
        <taxon>Neisseriales</taxon>
        <taxon>Neisseriaceae</taxon>
        <taxon>Eikenella</taxon>
    </lineage>
</organism>
<gene>
    <name evidence="2" type="ORF">A7P95_09170</name>
</gene>
<dbReference type="STRING" id="1795827.A7P95_09170"/>
<protein>
    <submittedName>
        <fullName evidence="2">Uncharacterized protein</fullName>
    </submittedName>
</protein>
<keyword evidence="3" id="KW-1185">Reference proteome</keyword>
<dbReference type="AlphaFoldDB" id="A0A1A9RU79"/>
<proteinExistence type="predicted"/>
<evidence type="ECO:0000313" key="2">
    <source>
        <dbReference type="EMBL" id="OAM26497.1"/>
    </source>
</evidence>
<sequence length="276" mass="32255">MLYFQVAFGGHDLGKKMKRKIYFSWWHSLPLLLLGGFAALFCCGLLYMAAAGEAVFGSASGWFLLLRKPVISMDEQGITVHDALNFSDKHRRWSARWDNITEVGWGEEELKKQHPFLGLLFRPRIGVRIKRRHVAYGERHDYVVVSSSLMQGREKGVRQAVLAGWRRYKAGISDKIPYTAETLYRIRQEDFATLIWHLDETPQFMLLDLEQGVPTKHDLVYRYQFKQLFRNEKLKIHYNRPQRQLKITQEDGVSAPKHLPAIEAEMLRIVNLYLYD</sequence>
<keyword evidence="1" id="KW-0472">Membrane</keyword>
<name>A0A1A9RU79_9NEIS</name>
<accession>A0A1A9RU79</accession>
<dbReference type="Proteomes" id="UP000077885">
    <property type="component" value="Unassembled WGS sequence"/>
</dbReference>